<keyword evidence="2" id="KW-0732">Signal</keyword>
<dbReference type="AlphaFoldDB" id="A0A8D5FNZ5"/>
<sequence>MKSFTTWFVTFCLLLLLPLNVSADFKKTKIAVLDFQLQGDSFENKDLGAIVAEWFITSMVKEGRFDVVERRLLQKIISEQKLAMTGLIDTSSATQLGKLLGVKVIISGSVMKLRNMVEINARIIDVESASIIAAENVRSSTSDNLQDLVIEMSKKIIKNFPLEGYIVNRNGEIITLDLGIRTGVKPGMKFIVFKEGQVIKHPKTGEVLDVERIETGLVTITEVRKKICKARINEEKSPGSIEYGQLVKSVIEQQPEKPRLYIATIPENCRIRILNIGPRYTQGMILQPGTYHVEVSASGYKKQTRWITVDPGQEKHITVILQPYAQTAFEPEAVPTESLPQPSPQNRSSLSRQEAKYVKMLRSNSLRSKRDAAKRITRAALSNTAVLDVVENELMKGYSVNLSNRSHVDTMAWLCKALGASGVQKYRYSLKKVVRNTSSRKLRGYCRKSLNNL</sequence>
<dbReference type="InterPro" id="IPR013229">
    <property type="entry name" value="PEGA"/>
</dbReference>
<dbReference type="KEGG" id="dbk:DGMP_18030"/>
<dbReference type="GO" id="GO:0030288">
    <property type="term" value="C:outer membrane-bounded periplasmic space"/>
    <property type="evidence" value="ECO:0007669"/>
    <property type="project" value="InterPro"/>
</dbReference>
<feature type="domain" description="PEGA" evidence="3">
    <location>
        <begin position="259"/>
        <end position="323"/>
    </location>
</feature>
<proteinExistence type="predicted"/>
<evidence type="ECO:0000256" key="2">
    <source>
        <dbReference type="SAM" id="SignalP"/>
    </source>
</evidence>
<dbReference type="RefSeq" id="WP_228857161.1">
    <property type="nucleotide sequence ID" value="NZ_AP024086.1"/>
</dbReference>
<evidence type="ECO:0000313" key="4">
    <source>
        <dbReference type="EMBL" id="BCL61110.1"/>
    </source>
</evidence>
<keyword evidence="5" id="KW-1185">Reference proteome</keyword>
<protein>
    <recommendedName>
        <fullName evidence="3">PEGA domain-containing protein</fullName>
    </recommendedName>
</protein>
<feature type="chain" id="PRO_5034185228" description="PEGA domain-containing protein" evidence="2">
    <location>
        <begin position="24"/>
        <end position="453"/>
    </location>
</feature>
<accession>A0A8D5FNZ5</accession>
<dbReference type="Pfam" id="PF08308">
    <property type="entry name" value="PEGA"/>
    <property type="match status" value="1"/>
</dbReference>
<feature type="region of interest" description="Disordered" evidence="1">
    <location>
        <begin position="333"/>
        <end position="353"/>
    </location>
</feature>
<organism evidence="4 5">
    <name type="scientific">Desulfomarina profundi</name>
    <dbReference type="NCBI Taxonomy" id="2772557"/>
    <lineage>
        <taxon>Bacteria</taxon>
        <taxon>Pseudomonadati</taxon>
        <taxon>Thermodesulfobacteriota</taxon>
        <taxon>Desulfobulbia</taxon>
        <taxon>Desulfobulbales</taxon>
        <taxon>Desulfobulbaceae</taxon>
        <taxon>Desulfomarina</taxon>
    </lineage>
</organism>
<evidence type="ECO:0000256" key="1">
    <source>
        <dbReference type="SAM" id="MobiDB-lite"/>
    </source>
</evidence>
<dbReference type="InterPro" id="IPR005534">
    <property type="entry name" value="Curli_assmbl/transp-comp_CsgG"/>
</dbReference>
<feature type="signal peptide" evidence="2">
    <location>
        <begin position="1"/>
        <end position="23"/>
    </location>
</feature>
<dbReference type="Pfam" id="PF03783">
    <property type="entry name" value="CsgG"/>
    <property type="match status" value="1"/>
</dbReference>
<gene>
    <name evidence="4" type="ORF">DGMP_18030</name>
</gene>
<reference evidence="4" key="1">
    <citation type="submission" date="2020-09" db="EMBL/GenBank/DDBJ databases">
        <title>Desulfogranum mesoprofundum gen. nov., sp. nov., a novel mesophilic, sulfate-reducing chemolithoautotroph isolated from a deep-sea hydrothermal vent chimney in the Suiyo Seamount.</title>
        <authorList>
            <person name="Hashimoto Y."/>
            <person name="Nakagawa S."/>
        </authorList>
    </citation>
    <scope>NUCLEOTIDE SEQUENCE</scope>
    <source>
        <strain evidence="4">KT2</strain>
    </source>
</reference>
<evidence type="ECO:0000313" key="5">
    <source>
        <dbReference type="Proteomes" id="UP000826725"/>
    </source>
</evidence>
<dbReference type="EMBL" id="AP024086">
    <property type="protein sequence ID" value="BCL61110.1"/>
    <property type="molecule type" value="Genomic_DNA"/>
</dbReference>
<evidence type="ECO:0000259" key="3">
    <source>
        <dbReference type="Pfam" id="PF08308"/>
    </source>
</evidence>
<name>A0A8D5FNZ5_9BACT</name>
<feature type="compositionally biased region" description="Polar residues" evidence="1">
    <location>
        <begin position="338"/>
        <end position="352"/>
    </location>
</feature>
<dbReference type="Proteomes" id="UP000826725">
    <property type="component" value="Chromosome"/>
</dbReference>